<evidence type="ECO:0000256" key="1">
    <source>
        <dbReference type="SAM" id="MobiDB-lite"/>
    </source>
</evidence>
<organism evidence="2 3">
    <name type="scientific">Mesorhizobium tamadayense</name>
    <dbReference type="NCBI Taxonomy" id="425306"/>
    <lineage>
        <taxon>Bacteria</taxon>
        <taxon>Pseudomonadati</taxon>
        <taxon>Pseudomonadota</taxon>
        <taxon>Alphaproteobacteria</taxon>
        <taxon>Hyphomicrobiales</taxon>
        <taxon>Phyllobacteriaceae</taxon>
        <taxon>Mesorhizobium</taxon>
    </lineage>
</organism>
<accession>A0A3P3F6Z2</accession>
<gene>
    <name evidence="2" type="ORF">EH240_27230</name>
</gene>
<proteinExistence type="predicted"/>
<feature type="region of interest" description="Disordered" evidence="1">
    <location>
        <begin position="1"/>
        <end position="27"/>
    </location>
</feature>
<dbReference type="OrthoDB" id="8101429at2"/>
<dbReference type="Proteomes" id="UP000273786">
    <property type="component" value="Unassembled WGS sequence"/>
</dbReference>
<protein>
    <recommendedName>
        <fullName evidence="4">Propionyl-coenzyme A carboxylase alpha polypeptide</fullName>
    </recommendedName>
</protein>
<dbReference type="AlphaFoldDB" id="A0A3P3F6Z2"/>
<dbReference type="EMBL" id="RQXT01000043">
    <property type="protein sequence ID" value="RRH94361.1"/>
    <property type="molecule type" value="Genomic_DNA"/>
</dbReference>
<keyword evidence="3" id="KW-1185">Reference proteome</keyword>
<reference evidence="2 3" key="1">
    <citation type="submission" date="2018-11" db="EMBL/GenBank/DDBJ databases">
        <title>the genome of Mesorhizobium tamadayense DSM 28320.</title>
        <authorList>
            <person name="Gao J."/>
        </authorList>
    </citation>
    <scope>NUCLEOTIDE SEQUENCE [LARGE SCALE GENOMIC DNA]</scope>
    <source>
        <strain evidence="2 3">DSM 28320</strain>
    </source>
</reference>
<name>A0A3P3F6Z2_9HYPH</name>
<evidence type="ECO:0000313" key="3">
    <source>
        <dbReference type="Proteomes" id="UP000273786"/>
    </source>
</evidence>
<evidence type="ECO:0008006" key="4">
    <source>
        <dbReference type="Google" id="ProtNLM"/>
    </source>
</evidence>
<sequence>MITVDHPPLACRPSPPQGGRSAVSPPRSFLSQWRLAKAAERLISPLAGEMAGRPEGGGRELGIRQPFETHCCIE</sequence>
<evidence type="ECO:0000313" key="2">
    <source>
        <dbReference type="EMBL" id="RRH94361.1"/>
    </source>
</evidence>
<comment type="caution">
    <text evidence="2">The sequence shown here is derived from an EMBL/GenBank/DDBJ whole genome shotgun (WGS) entry which is preliminary data.</text>
</comment>